<reference evidence="2" key="1">
    <citation type="submission" date="2016-10" db="EMBL/GenBank/DDBJ databases">
        <authorList>
            <person name="Varghese N."/>
            <person name="Submissions S."/>
        </authorList>
    </citation>
    <scope>NUCLEOTIDE SEQUENCE [LARGE SCALE GENOMIC DNA]</scope>
    <source>
        <strain evidence="2">DSM 21743</strain>
    </source>
</reference>
<protein>
    <submittedName>
        <fullName evidence="1">Uncharacterized protein</fullName>
    </submittedName>
</protein>
<evidence type="ECO:0000313" key="2">
    <source>
        <dbReference type="Proteomes" id="UP000198825"/>
    </source>
</evidence>
<proteinExistence type="predicted"/>
<name>A0A1H2M078_9ACTN</name>
<keyword evidence="2" id="KW-1185">Reference proteome</keyword>
<dbReference type="Proteomes" id="UP000198825">
    <property type="component" value="Chromosome I"/>
</dbReference>
<evidence type="ECO:0000313" key="1">
    <source>
        <dbReference type="EMBL" id="SDU86395.1"/>
    </source>
</evidence>
<sequence>MVEVGGWEHECCGPSFERGSFVELTCLDLSGSDPSSTRYVESHHELSSRRRTVTHRGRVADVAVQHADGSVEPIHRLPSGRALRGFDEDDDGHLEEPWNGRAVARDSDQFLVTVLT</sequence>
<accession>A0A1H2M078</accession>
<dbReference type="EMBL" id="LT629799">
    <property type="protein sequence ID" value="SDU86395.1"/>
    <property type="molecule type" value="Genomic_DNA"/>
</dbReference>
<dbReference type="Pfam" id="PF20218">
    <property type="entry name" value="DUF6578"/>
    <property type="match status" value="1"/>
</dbReference>
<dbReference type="AlphaFoldDB" id="A0A1H2M078"/>
<organism evidence="1 2">
    <name type="scientific">Microlunatus sagamiharensis</name>
    <dbReference type="NCBI Taxonomy" id="546874"/>
    <lineage>
        <taxon>Bacteria</taxon>
        <taxon>Bacillati</taxon>
        <taxon>Actinomycetota</taxon>
        <taxon>Actinomycetes</taxon>
        <taxon>Propionibacteriales</taxon>
        <taxon>Propionibacteriaceae</taxon>
        <taxon>Microlunatus</taxon>
    </lineage>
</organism>
<dbReference type="InterPro" id="IPR046485">
    <property type="entry name" value="DUF6578"/>
</dbReference>
<gene>
    <name evidence="1" type="ORF">SAMN04488544_1145</name>
</gene>